<evidence type="ECO:0000313" key="9">
    <source>
        <dbReference type="EMBL" id="ERN07128.1"/>
    </source>
</evidence>
<evidence type="ECO:0000256" key="5">
    <source>
        <dbReference type="ARBA" id="ARBA00022679"/>
    </source>
</evidence>
<dbReference type="Pfam" id="PF00856">
    <property type="entry name" value="SET"/>
    <property type="match status" value="1"/>
</dbReference>
<dbReference type="InterPro" id="IPR046341">
    <property type="entry name" value="SET_dom_sf"/>
</dbReference>
<dbReference type="GO" id="GO:0000785">
    <property type="term" value="C:chromatin"/>
    <property type="evidence" value="ECO:0000318"/>
    <property type="project" value="GO_Central"/>
</dbReference>
<dbReference type="HOGENOM" id="CLU_550254_0_0_1"/>
<dbReference type="AlphaFoldDB" id="W1PGM6"/>
<dbReference type="eggNOG" id="KOG1081">
    <property type="taxonomic scope" value="Eukaryota"/>
</dbReference>
<keyword evidence="7" id="KW-0539">Nucleus</keyword>
<evidence type="ECO:0000259" key="8">
    <source>
        <dbReference type="PROSITE" id="PS50280"/>
    </source>
</evidence>
<dbReference type="GO" id="GO:0032259">
    <property type="term" value="P:methylation"/>
    <property type="evidence" value="ECO:0007669"/>
    <property type="project" value="UniProtKB-KW"/>
</dbReference>
<gene>
    <name evidence="9" type="ORF">AMTR_s00019p00119370</name>
</gene>
<feature type="domain" description="SET" evidence="8">
    <location>
        <begin position="346"/>
        <end position="463"/>
    </location>
</feature>
<evidence type="ECO:0000256" key="1">
    <source>
        <dbReference type="ARBA" id="ARBA00004123"/>
    </source>
</evidence>
<dbReference type="Gene3D" id="2.170.270.10">
    <property type="entry name" value="SET domain"/>
    <property type="match status" value="1"/>
</dbReference>
<sequence length="496" mass="56987">MPDLSSFSESCNPLPLSLELAAPDNLLTKSQTSEQNAFSLIPHDDPLALNSKSNGKFCLDESWLFKWGRPWKCSSNVFKVFEDDGGFPKEVSEKASLRCSRKAMARCELQKNEVTSTQCRTGKSAINKSFEELFRAWVEKKVKSGVPESECNFPFLVHAPRMVECRICCTQIVAGKELLCSVRGCQQVFHLVCVKQRYGNHKCKDFKCPQHACFICKQKGYWRCMRCTIAVHSKCAPWPQNVIYPVNNSRQVICWRHPEDWRLESKHADPTSDIKEAFCRLPVPYNDVEFDIDIIRSKPLCMLAVFVGISFLEKHEWQKVRVQSISCSKACSCSELCTNRPFRKEKKLKIVKTQYCGWGVEAAEPIKEGTFVIEYIGEVIDDSLCEQRLWDMKRRGDVNFYMCEIKKDFTIDATFKGNASRFLNHSCNPNCKLEKWQADGETRVGVFAFKNVEVGEPLTYDYRRFMFGYDLNTASVDSAKNTNFKNHFNCCPNLEI</sequence>
<dbReference type="PROSITE" id="PS51578">
    <property type="entry name" value="SAM_MT43_SET2_2"/>
    <property type="match status" value="1"/>
</dbReference>
<keyword evidence="3" id="KW-0158">Chromosome</keyword>
<evidence type="ECO:0000256" key="4">
    <source>
        <dbReference type="ARBA" id="ARBA00022603"/>
    </source>
</evidence>
<dbReference type="InterPro" id="IPR050777">
    <property type="entry name" value="SET2_Histone-Lys_MeTrsfase"/>
</dbReference>
<dbReference type="EMBL" id="KI393807">
    <property type="protein sequence ID" value="ERN07128.1"/>
    <property type="molecule type" value="Genomic_DNA"/>
</dbReference>
<dbReference type="Gramene" id="ERN07128">
    <property type="protein sequence ID" value="ERN07128"/>
    <property type="gene ID" value="AMTR_s00019p00119370"/>
</dbReference>
<keyword evidence="10" id="KW-1185">Reference proteome</keyword>
<evidence type="ECO:0000313" key="10">
    <source>
        <dbReference type="Proteomes" id="UP000017836"/>
    </source>
</evidence>
<dbReference type="SUPFAM" id="SSF82199">
    <property type="entry name" value="SET domain"/>
    <property type="match status" value="1"/>
</dbReference>
<dbReference type="Proteomes" id="UP000017836">
    <property type="component" value="Unassembled WGS sequence"/>
</dbReference>
<keyword evidence="4" id="KW-0489">Methyltransferase</keyword>
<dbReference type="SMART" id="SM00317">
    <property type="entry name" value="SET"/>
    <property type="match status" value="1"/>
</dbReference>
<keyword evidence="6" id="KW-0949">S-adenosyl-L-methionine</keyword>
<protein>
    <recommendedName>
        <fullName evidence="8">SET domain-containing protein</fullName>
    </recommendedName>
</protein>
<dbReference type="GO" id="GO:0046975">
    <property type="term" value="F:histone H3K36 methyltransferase activity"/>
    <property type="evidence" value="ECO:0000318"/>
    <property type="project" value="GO_Central"/>
</dbReference>
<evidence type="ECO:0000256" key="6">
    <source>
        <dbReference type="ARBA" id="ARBA00022691"/>
    </source>
</evidence>
<organism evidence="9 10">
    <name type="scientific">Amborella trichopoda</name>
    <dbReference type="NCBI Taxonomy" id="13333"/>
    <lineage>
        <taxon>Eukaryota</taxon>
        <taxon>Viridiplantae</taxon>
        <taxon>Streptophyta</taxon>
        <taxon>Embryophyta</taxon>
        <taxon>Tracheophyta</taxon>
        <taxon>Spermatophyta</taxon>
        <taxon>Magnoliopsida</taxon>
        <taxon>Amborellales</taxon>
        <taxon>Amborellaceae</taxon>
        <taxon>Amborella</taxon>
    </lineage>
</organism>
<evidence type="ECO:0000256" key="3">
    <source>
        <dbReference type="ARBA" id="ARBA00022454"/>
    </source>
</evidence>
<keyword evidence="5" id="KW-0808">Transferase</keyword>
<reference evidence="10" key="1">
    <citation type="journal article" date="2013" name="Science">
        <title>The Amborella genome and the evolution of flowering plants.</title>
        <authorList>
            <consortium name="Amborella Genome Project"/>
        </authorList>
    </citation>
    <scope>NUCLEOTIDE SEQUENCE [LARGE SCALE GENOMIC DNA]</scope>
</reference>
<dbReference type="InterPro" id="IPR025787">
    <property type="entry name" value="Hist-Lys_N-MeTrfase_SET2_plant"/>
</dbReference>
<dbReference type="Gene3D" id="3.30.40.10">
    <property type="entry name" value="Zinc/RING finger domain, C3HC4 (zinc finger)"/>
    <property type="match status" value="1"/>
</dbReference>
<dbReference type="InterPro" id="IPR013083">
    <property type="entry name" value="Znf_RING/FYVE/PHD"/>
</dbReference>
<accession>W1PGM6</accession>
<dbReference type="PANTHER" id="PTHR22884">
    <property type="entry name" value="SET DOMAIN PROTEINS"/>
    <property type="match status" value="1"/>
</dbReference>
<proteinExistence type="predicted"/>
<evidence type="ECO:0000256" key="2">
    <source>
        <dbReference type="ARBA" id="ARBA00004286"/>
    </source>
</evidence>
<dbReference type="GO" id="GO:0005634">
    <property type="term" value="C:nucleus"/>
    <property type="evidence" value="ECO:0000318"/>
    <property type="project" value="GO_Central"/>
</dbReference>
<dbReference type="PROSITE" id="PS50280">
    <property type="entry name" value="SET"/>
    <property type="match status" value="1"/>
</dbReference>
<dbReference type="GO" id="GO:0006355">
    <property type="term" value="P:regulation of DNA-templated transcription"/>
    <property type="evidence" value="ECO:0000318"/>
    <property type="project" value="GO_Central"/>
</dbReference>
<comment type="subcellular location">
    <subcellularLocation>
        <location evidence="2">Chromosome</location>
    </subcellularLocation>
    <subcellularLocation>
        <location evidence="1">Nucleus</location>
    </subcellularLocation>
</comment>
<dbReference type="InterPro" id="IPR001214">
    <property type="entry name" value="SET_dom"/>
</dbReference>
<name>W1PGM6_AMBTC</name>
<evidence type="ECO:0000256" key="7">
    <source>
        <dbReference type="ARBA" id="ARBA00023242"/>
    </source>
</evidence>
<dbReference type="STRING" id="13333.W1PGM6"/>